<dbReference type="SUPFAM" id="SSF53800">
    <property type="entry name" value="Chelatase"/>
    <property type="match status" value="1"/>
</dbReference>
<keyword evidence="3" id="KW-0479">Metal-binding</keyword>
<name>A0AA42DN78_9FIRM</name>
<reference evidence="4" key="1">
    <citation type="journal article" date="2023" name="Int. J. Syst. Evol. Microbiol.">
        <title>&lt;i&gt;Holtiella tumoricola&lt;/i&gt; gen. nov. sp. nov., isolated from a human clinical sample.</title>
        <authorList>
            <person name="Allen-Vercoe E."/>
            <person name="Daigneault M.C."/>
            <person name="Vancuren S.J."/>
            <person name="Cochrane K."/>
            <person name="O'Neal L.L."/>
            <person name="Sankaranarayanan K."/>
            <person name="Lawson P.A."/>
        </authorList>
    </citation>
    <scope>NUCLEOTIDE SEQUENCE</scope>
    <source>
        <strain evidence="4">CC70A</strain>
    </source>
</reference>
<evidence type="ECO:0000313" key="4">
    <source>
        <dbReference type="EMBL" id="MDA3731895.1"/>
    </source>
</evidence>
<keyword evidence="5" id="KW-1185">Reference proteome</keyword>
<dbReference type="Pfam" id="PF06180">
    <property type="entry name" value="CbiK"/>
    <property type="match status" value="1"/>
</dbReference>
<proteinExistence type="predicted"/>
<organism evidence="4 5">
    <name type="scientific">Holtiella tumoricola</name>
    <dbReference type="NCBI Taxonomy" id="3018743"/>
    <lineage>
        <taxon>Bacteria</taxon>
        <taxon>Bacillati</taxon>
        <taxon>Bacillota</taxon>
        <taxon>Clostridia</taxon>
        <taxon>Lachnospirales</taxon>
        <taxon>Cellulosilyticaceae</taxon>
        <taxon>Holtiella</taxon>
    </lineage>
</organism>
<dbReference type="InterPro" id="IPR010388">
    <property type="entry name" value="Anaerobic_Co-chelatase"/>
</dbReference>
<accession>A0AA42DN78</accession>
<gene>
    <name evidence="4" type="ORF">PBV87_10430</name>
</gene>
<feature type="binding site" evidence="3">
    <location>
        <position position="175"/>
    </location>
    <ligand>
        <name>Co(2+)</name>
        <dbReference type="ChEBI" id="CHEBI:48828"/>
    </ligand>
</feature>
<dbReference type="Gene3D" id="3.40.50.1400">
    <property type="match status" value="2"/>
</dbReference>
<evidence type="ECO:0000313" key="5">
    <source>
        <dbReference type="Proteomes" id="UP001169242"/>
    </source>
</evidence>
<keyword evidence="3" id="KW-0170">Cobalt</keyword>
<feature type="binding site" evidence="2">
    <location>
        <begin position="85"/>
        <end position="92"/>
    </location>
    <ligand>
        <name>substrate</name>
    </ligand>
</feature>
<dbReference type="GO" id="GO:0019251">
    <property type="term" value="P:anaerobic cobalamin biosynthetic process"/>
    <property type="evidence" value="ECO:0007669"/>
    <property type="project" value="InterPro"/>
</dbReference>
<dbReference type="PIRSF" id="PIRSF033579">
    <property type="entry name" value="Anaer_Co_chel"/>
    <property type="match status" value="1"/>
</dbReference>
<sequence>MKKAILVVSFGTSYLEQKKESIDPCIHAIEEAFSDWDVYESFSSSFLRKRLLKEHNLKMLSPEESMETLQQEGYEKVIIQPLFLIEGIEYDKLLELQQAYEGETGIHQVAVGKALLSTQQDYTKVVKELEDLYSGLDSDLLLLGHGTTHQAHASYAQLREMLDKTTLNCIVTTLEDRSHLEMLPFKNEKVTVVPFMLVAGMHILRDVMGDHEESFKYGLEQMGKQVEVVKKGLGSYTSTRAVYIGHIQNVIDTWENK</sequence>
<dbReference type="Proteomes" id="UP001169242">
    <property type="component" value="Unassembled WGS sequence"/>
</dbReference>
<feature type="binding site" evidence="3">
    <location>
        <position position="145"/>
    </location>
    <ligand>
        <name>Co(2+)</name>
        <dbReference type="ChEBI" id="CHEBI:48828"/>
    </ligand>
</feature>
<feature type="active site" description="Proton acceptor" evidence="1">
    <location>
        <position position="145"/>
    </location>
</feature>
<dbReference type="GO" id="GO:0046872">
    <property type="term" value="F:metal ion binding"/>
    <property type="evidence" value="ECO:0007669"/>
    <property type="project" value="UniProtKB-KW"/>
</dbReference>
<protein>
    <submittedName>
        <fullName evidence="4">Sirohydrochlorin cobaltochelatase</fullName>
    </submittedName>
</protein>
<evidence type="ECO:0000256" key="1">
    <source>
        <dbReference type="PIRSR" id="PIRSR033579-1"/>
    </source>
</evidence>
<feature type="binding site" evidence="2">
    <location>
        <position position="10"/>
    </location>
    <ligand>
        <name>Co(2+)</name>
        <dbReference type="ChEBI" id="CHEBI:48828"/>
    </ligand>
</feature>
<dbReference type="AlphaFoldDB" id="A0AA42DN78"/>
<dbReference type="EMBL" id="JAQIFT010000043">
    <property type="protein sequence ID" value="MDA3731895.1"/>
    <property type="molecule type" value="Genomic_DNA"/>
</dbReference>
<evidence type="ECO:0000256" key="2">
    <source>
        <dbReference type="PIRSR" id="PIRSR033579-2"/>
    </source>
</evidence>
<evidence type="ECO:0000256" key="3">
    <source>
        <dbReference type="PIRSR" id="PIRSR033579-3"/>
    </source>
</evidence>
<feature type="binding site" evidence="2">
    <location>
        <position position="202"/>
    </location>
    <ligand>
        <name>Co(2+)</name>
        <dbReference type="ChEBI" id="CHEBI:48828"/>
    </ligand>
</feature>
<comment type="caution">
    <text evidence="4">The sequence shown here is derived from an EMBL/GenBank/DDBJ whole genome shotgun (WGS) entry which is preliminary data.</text>
</comment>
<dbReference type="RefSeq" id="WP_271012208.1">
    <property type="nucleotide sequence ID" value="NZ_JAQIFT010000043.1"/>
</dbReference>
<feature type="binding site" evidence="2">
    <location>
        <begin position="197"/>
        <end position="198"/>
    </location>
    <ligand>
        <name>substrate</name>
    </ligand>
</feature>
<dbReference type="GO" id="GO:0016852">
    <property type="term" value="F:sirohydrochlorin cobaltochelatase activity"/>
    <property type="evidence" value="ECO:0007669"/>
    <property type="project" value="InterPro"/>
</dbReference>